<reference evidence="5" key="1">
    <citation type="submission" date="2022-05" db="EMBL/GenBank/DDBJ databases">
        <authorList>
            <person name="Park J.-S."/>
        </authorList>
    </citation>
    <scope>NUCLEOTIDE SEQUENCE</scope>
    <source>
        <strain evidence="5">2012CJ41-6</strain>
    </source>
</reference>
<evidence type="ECO:0000313" key="6">
    <source>
        <dbReference type="Proteomes" id="UP001203880"/>
    </source>
</evidence>
<evidence type="ECO:0000256" key="2">
    <source>
        <dbReference type="ARBA" id="ARBA00023125"/>
    </source>
</evidence>
<keyword evidence="6" id="KW-1185">Reference proteome</keyword>
<comment type="caution">
    <text evidence="5">The sequence shown here is derived from an EMBL/GenBank/DDBJ whole genome shotgun (WGS) entry which is preliminary data.</text>
</comment>
<gene>
    <name evidence="5" type="ORF">M3P21_00935</name>
</gene>
<keyword evidence="2" id="KW-0238">DNA-binding</keyword>
<dbReference type="RefSeq" id="WP_249706052.1">
    <property type="nucleotide sequence ID" value="NZ_JAMFMB010000001.1"/>
</dbReference>
<dbReference type="Gene3D" id="1.10.10.10">
    <property type="entry name" value="Winged helix-like DNA-binding domain superfamily/Winged helix DNA-binding domain"/>
    <property type="match status" value="1"/>
</dbReference>
<name>A0ABT0PWX5_9RHOB</name>
<feature type="domain" description="HTH hxlR-type" evidence="4">
    <location>
        <begin position="30"/>
        <end position="128"/>
    </location>
</feature>
<dbReference type="Pfam" id="PF01638">
    <property type="entry name" value="HxlR"/>
    <property type="match status" value="1"/>
</dbReference>
<evidence type="ECO:0000313" key="5">
    <source>
        <dbReference type="EMBL" id="MCL6282081.1"/>
    </source>
</evidence>
<keyword evidence="1" id="KW-0805">Transcription regulation</keyword>
<sequence length="140" mass="15917">MVMVFLSFETIPEIDMLPIGVANKAEASTCSIRSVLSNVTGKWRMIIILALEDEPKRFGDLKRCIGDVTQSVLTENLRGLQRDGYLTRTVDPGPPVAVSYELTPLGRSLLEMLKPLVFWSHEQMDEVRQFRMQFDREQAS</sequence>
<dbReference type="Proteomes" id="UP001203880">
    <property type="component" value="Unassembled WGS sequence"/>
</dbReference>
<protein>
    <submittedName>
        <fullName evidence="5">Helix-turn-helix transcriptional regulator</fullName>
    </submittedName>
</protein>
<evidence type="ECO:0000259" key="4">
    <source>
        <dbReference type="PROSITE" id="PS51118"/>
    </source>
</evidence>
<dbReference type="PANTHER" id="PTHR33204:SF39">
    <property type="entry name" value="TRANSCRIPTIONAL REGULATORY PROTEIN"/>
    <property type="match status" value="1"/>
</dbReference>
<dbReference type="PANTHER" id="PTHR33204">
    <property type="entry name" value="TRANSCRIPTIONAL REGULATOR, MARR FAMILY"/>
    <property type="match status" value="1"/>
</dbReference>
<dbReference type="EMBL" id="JAMFMB010000001">
    <property type="protein sequence ID" value="MCL6282081.1"/>
    <property type="molecule type" value="Genomic_DNA"/>
</dbReference>
<accession>A0ABT0PWX5</accession>
<evidence type="ECO:0000256" key="3">
    <source>
        <dbReference type="ARBA" id="ARBA00023163"/>
    </source>
</evidence>
<proteinExistence type="predicted"/>
<evidence type="ECO:0000256" key="1">
    <source>
        <dbReference type="ARBA" id="ARBA00023015"/>
    </source>
</evidence>
<dbReference type="PROSITE" id="PS51118">
    <property type="entry name" value="HTH_HXLR"/>
    <property type="match status" value="1"/>
</dbReference>
<organism evidence="5 6">
    <name type="scientific">Ruegeria spongiae</name>
    <dbReference type="NCBI Taxonomy" id="2942209"/>
    <lineage>
        <taxon>Bacteria</taxon>
        <taxon>Pseudomonadati</taxon>
        <taxon>Pseudomonadota</taxon>
        <taxon>Alphaproteobacteria</taxon>
        <taxon>Rhodobacterales</taxon>
        <taxon>Roseobacteraceae</taxon>
        <taxon>Ruegeria</taxon>
    </lineage>
</organism>
<dbReference type="InterPro" id="IPR036390">
    <property type="entry name" value="WH_DNA-bd_sf"/>
</dbReference>
<dbReference type="InterPro" id="IPR002577">
    <property type="entry name" value="HTH_HxlR"/>
</dbReference>
<dbReference type="SUPFAM" id="SSF46785">
    <property type="entry name" value="Winged helix' DNA-binding domain"/>
    <property type="match status" value="1"/>
</dbReference>
<dbReference type="InterPro" id="IPR036388">
    <property type="entry name" value="WH-like_DNA-bd_sf"/>
</dbReference>
<keyword evidence="3" id="KW-0804">Transcription</keyword>